<dbReference type="InterPro" id="IPR034457">
    <property type="entry name" value="Organic_radical-activating"/>
</dbReference>
<dbReference type="RefSeq" id="WP_118231497.1">
    <property type="nucleotide sequence ID" value="NZ_CATWJF010000012.1"/>
</dbReference>
<evidence type="ECO:0000256" key="3">
    <source>
        <dbReference type="ARBA" id="ARBA00022691"/>
    </source>
</evidence>
<dbReference type="EMBL" id="QRHR01000003">
    <property type="protein sequence ID" value="RHF89746.1"/>
    <property type="molecule type" value="Genomic_DNA"/>
</dbReference>
<evidence type="ECO:0000313" key="8">
    <source>
        <dbReference type="EMBL" id="RHF89746.1"/>
    </source>
</evidence>
<dbReference type="Proteomes" id="UP000286186">
    <property type="component" value="Unassembled WGS sequence"/>
</dbReference>
<keyword evidence="6" id="KW-0411">Iron-sulfur</keyword>
<keyword evidence="3" id="KW-0949">S-adenosyl-L-methionine</keyword>
<dbReference type="InterPro" id="IPR007197">
    <property type="entry name" value="rSAM"/>
</dbReference>
<dbReference type="PANTHER" id="PTHR30352:SF4">
    <property type="entry name" value="PYRUVATE FORMATE-LYASE 2-ACTIVATING ENZYME"/>
    <property type="match status" value="1"/>
</dbReference>
<protein>
    <submittedName>
        <fullName evidence="8">Radical SAM protein</fullName>
    </submittedName>
</protein>
<evidence type="ECO:0000256" key="5">
    <source>
        <dbReference type="ARBA" id="ARBA00023004"/>
    </source>
</evidence>
<dbReference type="GO" id="GO:0046872">
    <property type="term" value="F:metal ion binding"/>
    <property type="evidence" value="ECO:0007669"/>
    <property type="project" value="UniProtKB-KW"/>
</dbReference>
<evidence type="ECO:0000256" key="2">
    <source>
        <dbReference type="ARBA" id="ARBA00022485"/>
    </source>
</evidence>
<comment type="cofactor">
    <cofactor evidence="1">
        <name>[4Fe-4S] cluster</name>
        <dbReference type="ChEBI" id="CHEBI:49883"/>
    </cofactor>
</comment>
<dbReference type="AlphaFoldDB" id="A0A414R9P1"/>
<comment type="caution">
    <text evidence="8">The sequence shown here is derived from an EMBL/GenBank/DDBJ whole genome shotgun (WGS) entry which is preliminary data.</text>
</comment>
<evidence type="ECO:0000256" key="6">
    <source>
        <dbReference type="ARBA" id="ARBA00023014"/>
    </source>
</evidence>
<dbReference type="PANTHER" id="PTHR30352">
    <property type="entry name" value="PYRUVATE FORMATE-LYASE-ACTIVATING ENZYME"/>
    <property type="match status" value="1"/>
</dbReference>
<keyword evidence="5" id="KW-0408">Iron</keyword>
<dbReference type="GO" id="GO:0003824">
    <property type="term" value="F:catalytic activity"/>
    <property type="evidence" value="ECO:0007669"/>
    <property type="project" value="InterPro"/>
</dbReference>
<dbReference type="InterPro" id="IPR013785">
    <property type="entry name" value="Aldolase_TIM"/>
</dbReference>
<evidence type="ECO:0000259" key="7">
    <source>
        <dbReference type="Pfam" id="PF04055"/>
    </source>
</evidence>
<keyword evidence="2" id="KW-0004">4Fe-4S</keyword>
<dbReference type="GO" id="GO:0051539">
    <property type="term" value="F:4 iron, 4 sulfur cluster binding"/>
    <property type="evidence" value="ECO:0007669"/>
    <property type="project" value="UniProtKB-KW"/>
</dbReference>
<sequence>MGGYYDSKIMSINRLRVNTDGEGITTLVAFWGCKLKCKYCINPQCTKEKTYRVSASPRELVEFLSIDDIYFVSTGGGVVFGGGEPLLQNKYILDVGKLIPKKWQIRIETSLNDSWENIKILTPNIDKWIVDIKDGNWDIYKKYTRVDGRKVYKNMLMLSEIVGKEKIDIRIPRIPEFNNEEDVARSVEKYKNLGNVEIFDYIM</sequence>
<dbReference type="Gene3D" id="3.20.20.70">
    <property type="entry name" value="Aldolase class I"/>
    <property type="match status" value="1"/>
</dbReference>
<proteinExistence type="predicted"/>
<reference evidence="8 9" key="1">
    <citation type="submission" date="2018-08" db="EMBL/GenBank/DDBJ databases">
        <title>A genome reference for cultivated species of the human gut microbiota.</title>
        <authorList>
            <person name="Zou Y."/>
            <person name="Xue W."/>
            <person name="Luo G."/>
        </authorList>
    </citation>
    <scope>NUCLEOTIDE SEQUENCE [LARGE SCALE GENOMIC DNA]</scope>
    <source>
        <strain evidence="8 9">AM23-22</strain>
    </source>
</reference>
<evidence type="ECO:0000313" key="9">
    <source>
        <dbReference type="Proteomes" id="UP000286186"/>
    </source>
</evidence>
<gene>
    <name evidence="8" type="ORF">DW652_04555</name>
</gene>
<dbReference type="InterPro" id="IPR058240">
    <property type="entry name" value="rSAM_sf"/>
</dbReference>
<name>A0A414R9P1_9FIRM</name>
<evidence type="ECO:0000256" key="1">
    <source>
        <dbReference type="ARBA" id="ARBA00001966"/>
    </source>
</evidence>
<accession>A0A414R9P1</accession>
<organism evidence="8 9">
    <name type="scientific">Eubacterium ventriosum</name>
    <dbReference type="NCBI Taxonomy" id="39496"/>
    <lineage>
        <taxon>Bacteria</taxon>
        <taxon>Bacillati</taxon>
        <taxon>Bacillota</taxon>
        <taxon>Clostridia</taxon>
        <taxon>Eubacteriales</taxon>
        <taxon>Eubacteriaceae</taxon>
        <taxon>Eubacterium</taxon>
    </lineage>
</organism>
<feature type="domain" description="Radical SAM core" evidence="7">
    <location>
        <begin position="32"/>
        <end position="181"/>
    </location>
</feature>
<keyword evidence="4" id="KW-0479">Metal-binding</keyword>
<dbReference type="SUPFAM" id="SSF102114">
    <property type="entry name" value="Radical SAM enzymes"/>
    <property type="match status" value="1"/>
</dbReference>
<dbReference type="Pfam" id="PF04055">
    <property type="entry name" value="Radical_SAM"/>
    <property type="match status" value="1"/>
</dbReference>
<evidence type="ECO:0000256" key="4">
    <source>
        <dbReference type="ARBA" id="ARBA00022723"/>
    </source>
</evidence>
<dbReference type="SFLD" id="SFLDS00029">
    <property type="entry name" value="Radical_SAM"/>
    <property type="match status" value="1"/>
</dbReference>